<protein>
    <submittedName>
        <fullName evidence="1">Uncharacterized protein</fullName>
    </submittedName>
</protein>
<accession>A0ABD1ZTJ7</accession>
<gene>
    <name evidence="1" type="ORF">R1flu_021802</name>
</gene>
<organism evidence="1 2">
    <name type="scientific">Riccia fluitans</name>
    <dbReference type="NCBI Taxonomy" id="41844"/>
    <lineage>
        <taxon>Eukaryota</taxon>
        <taxon>Viridiplantae</taxon>
        <taxon>Streptophyta</taxon>
        <taxon>Embryophyta</taxon>
        <taxon>Marchantiophyta</taxon>
        <taxon>Marchantiopsida</taxon>
        <taxon>Marchantiidae</taxon>
        <taxon>Marchantiales</taxon>
        <taxon>Ricciaceae</taxon>
        <taxon>Riccia</taxon>
    </lineage>
</organism>
<evidence type="ECO:0000313" key="1">
    <source>
        <dbReference type="EMBL" id="KAL2653674.1"/>
    </source>
</evidence>
<evidence type="ECO:0000313" key="2">
    <source>
        <dbReference type="Proteomes" id="UP001605036"/>
    </source>
</evidence>
<keyword evidence="2" id="KW-1185">Reference proteome</keyword>
<proteinExistence type="predicted"/>
<reference evidence="1 2" key="1">
    <citation type="submission" date="2024-09" db="EMBL/GenBank/DDBJ databases">
        <title>Chromosome-scale assembly of Riccia fluitans.</title>
        <authorList>
            <person name="Paukszto L."/>
            <person name="Sawicki J."/>
            <person name="Karawczyk K."/>
            <person name="Piernik-Szablinska J."/>
            <person name="Szczecinska M."/>
            <person name="Mazdziarz M."/>
        </authorList>
    </citation>
    <scope>NUCLEOTIDE SEQUENCE [LARGE SCALE GENOMIC DNA]</scope>
    <source>
        <strain evidence="1">Rf_01</strain>
        <tissue evidence="1">Aerial parts of the thallus</tissue>
    </source>
</reference>
<comment type="caution">
    <text evidence="1">The sequence shown here is derived from an EMBL/GenBank/DDBJ whole genome shotgun (WGS) entry which is preliminary data.</text>
</comment>
<dbReference type="AlphaFoldDB" id="A0ABD1ZTJ7"/>
<dbReference type="Proteomes" id="UP001605036">
    <property type="component" value="Unassembled WGS sequence"/>
</dbReference>
<sequence>MKWETLREARAVIRICESVEAQKLCRTAYWTCSFCRSLKFGGDSHLQSLALIYYYLPRHVLGTMHSY</sequence>
<name>A0ABD1ZTJ7_9MARC</name>
<dbReference type="EMBL" id="JBHFFA010000001">
    <property type="protein sequence ID" value="KAL2653674.1"/>
    <property type="molecule type" value="Genomic_DNA"/>
</dbReference>